<dbReference type="Gene3D" id="6.10.340.10">
    <property type="match status" value="1"/>
</dbReference>
<keyword evidence="7" id="KW-0812">Transmembrane</keyword>
<evidence type="ECO:0000256" key="3">
    <source>
        <dbReference type="ARBA" id="ARBA00022553"/>
    </source>
</evidence>
<dbReference type="EMBL" id="PDOB01000001">
    <property type="protein sequence ID" value="PIL41606.1"/>
    <property type="molecule type" value="Genomic_DNA"/>
</dbReference>
<dbReference type="InterPro" id="IPR050428">
    <property type="entry name" value="TCS_sensor_his_kinase"/>
</dbReference>
<reference evidence="9 10" key="1">
    <citation type="submission" date="2017-10" db="EMBL/GenBank/DDBJ databases">
        <title>Massilia psychrophilum sp. nov., a novel purple-pigmented bacterium isolated from Tianshan glacier, Xinjiang Municipality, China.</title>
        <authorList>
            <person name="Wang H."/>
        </authorList>
    </citation>
    <scope>NUCLEOTIDE SEQUENCE [LARGE SCALE GENOMIC DNA]</scope>
    <source>
        <strain evidence="9 10">JCM 30813</strain>
    </source>
</reference>
<dbReference type="PROSITE" id="PS50885">
    <property type="entry name" value="HAMP"/>
    <property type="match status" value="1"/>
</dbReference>
<feature type="transmembrane region" description="Helical" evidence="7">
    <location>
        <begin position="138"/>
        <end position="160"/>
    </location>
</feature>
<sequence length="407" mass="44828">MARSIRHGLFAALAGFTVLICVCYTGLALVISYVTEDMLIDRLLKREAAAMTAHFRLHGDIRPAADEIIRAYRSVEALPPIVREQVVAGRGRAEIFTDTGQHYHLRSLDLPAQSGPQRIYLLADVRPLLVVTKLFQDVGGVLIAVALGLIALALLLAYLLSKRLVSPLQVLANEVRGLSQKSTIELSARHRPDEIGYLAKKLGTTIAELHSSLNREHAFTRDVSHELRTPLTVMNNIVALAQARALDTDDVAQLQAGLDEIGTTIDVLFALARAEHIAQETFDLRGCIEESLLRLLDNGDWEGERLALDLPDRLEVLGNRHLSMLIINNCVGNALFHGGANSRLLLSFADGVLSLCNTVDPARTGRMQGFLHGQHLLRRIAETMRWKIGFHAGATAYRVEIVPIRAH</sequence>
<accession>A0A2G8T6C3</accession>
<dbReference type="RefSeq" id="WP_099914092.1">
    <property type="nucleotide sequence ID" value="NZ_BMHS01000001.1"/>
</dbReference>
<feature type="transmembrane region" description="Helical" evidence="7">
    <location>
        <begin position="9"/>
        <end position="34"/>
    </location>
</feature>
<dbReference type="InterPro" id="IPR036097">
    <property type="entry name" value="HisK_dim/P_sf"/>
</dbReference>
<evidence type="ECO:0000256" key="2">
    <source>
        <dbReference type="ARBA" id="ARBA00012438"/>
    </source>
</evidence>
<dbReference type="InterPro" id="IPR003661">
    <property type="entry name" value="HisK_dim/P_dom"/>
</dbReference>
<dbReference type="OrthoDB" id="9121563at2"/>
<evidence type="ECO:0000313" key="9">
    <source>
        <dbReference type="EMBL" id="PIL41606.1"/>
    </source>
</evidence>
<keyword evidence="3" id="KW-0597">Phosphoprotein</keyword>
<comment type="caution">
    <text evidence="9">The sequence shown here is derived from an EMBL/GenBank/DDBJ whole genome shotgun (WGS) entry which is preliminary data.</text>
</comment>
<feature type="domain" description="HAMP" evidence="8">
    <location>
        <begin position="162"/>
        <end position="214"/>
    </location>
</feature>
<keyword evidence="4" id="KW-0808">Transferase</keyword>
<dbReference type="SMART" id="SM00388">
    <property type="entry name" value="HisKA"/>
    <property type="match status" value="1"/>
</dbReference>
<dbReference type="Gene3D" id="1.10.287.130">
    <property type="match status" value="1"/>
</dbReference>
<evidence type="ECO:0000259" key="8">
    <source>
        <dbReference type="PROSITE" id="PS50885"/>
    </source>
</evidence>
<dbReference type="Proteomes" id="UP000228593">
    <property type="component" value="Unassembled WGS sequence"/>
</dbReference>
<evidence type="ECO:0000256" key="1">
    <source>
        <dbReference type="ARBA" id="ARBA00000085"/>
    </source>
</evidence>
<keyword evidence="10" id="KW-1185">Reference proteome</keyword>
<gene>
    <name evidence="9" type="ORF">CR103_00725</name>
</gene>
<keyword evidence="7" id="KW-0472">Membrane</keyword>
<dbReference type="Pfam" id="PF00512">
    <property type="entry name" value="HisKA"/>
    <property type="match status" value="1"/>
</dbReference>
<keyword evidence="6" id="KW-0902">Two-component regulatory system</keyword>
<organism evidence="9 10">
    <name type="scientific">Massilia psychrophila</name>
    <dbReference type="NCBI Taxonomy" id="1603353"/>
    <lineage>
        <taxon>Bacteria</taxon>
        <taxon>Pseudomonadati</taxon>
        <taxon>Pseudomonadota</taxon>
        <taxon>Betaproteobacteria</taxon>
        <taxon>Burkholderiales</taxon>
        <taxon>Oxalobacteraceae</taxon>
        <taxon>Telluria group</taxon>
        <taxon>Massilia</taxon>
    </lineage>
</organism>
<evidence type="ECO:0000256" key="7">
    <source>
        <dbReference type="SAM" id="Phobius"/>
    </source>
</evidence>
<proteinExistence type="predicted"/>
<dbReference type="PANTHER" id="PTHR45436">
    <property type="entry name" value="SENSOR HISTIDINE KINASE YKOH"/>
    <property type="match status" value="1"/>
</dbReference>
<dbReference type="SUPFAM" id="SSF47384">
    <property type="entry name" value="Homodimeric domain of signal transducing histidine kinase"/>
    <property type="match status" value="1"/>
</dbReference>
<dbReference type="CDD" id="cd00082">
    <property type="entry name" value="HisKA"/>
    <property type="match status" value="1"/>
</dbReference>
<dbReference type="PANTHER" id="PTHR45436:SF5">
    <property type="entry name" value="SENSOR HISTIDINE KINASE TRCS"/>
    <property type="match status" value="1"/>
</dbReference>
<dbReference type="InterPro" id="IPR003660">
    <property type="entry name" value="HAMP_dom"/>
</dbReference>
<evidence type="ECO:0000313" key="10">
    <source>
        <dbReference type="Proteomes" id="UP000228593"/>
    </source>
</evidence>
<comment type="catalytic activity">
    <reaction evidence="1">
        <text>ATP + protein L-histidine = ADP + protein N-phospho-L-histidine.</text>
        <dbReference type="EC" id="2.7.13.3"/>
    </reaction>
</comment>
<dbReference type="AlphaFoldDB" id="A0A2G8T6C3"/>
<dbReference type="EC" id="2.7.13.3" evidence="2"/>
<evidence type="ECO:0000256" key="5">
    <source>
        <dbReference type="ARBA" id="ARBA00022777"/>
    </source>
</evidence>
<keyword evidence="7" id="KW-1133">Transmembrane helix</keyword>
<protein>
    <recommendedName>
        <fullName evidence="2">histidine kinase</fullName>
        <ecNumber evidence="2">2.7.13.3</ecNumber>
    </recommendedName>
</protein>
<keyword evidence="5" id="KW-0418">Kinase</keyword>
<dbReference type="GO" id="GO:0016020">
    <property type="term" value="C:membrane"/>
    <property type="evidence" value="ECO:0007669"/>
    <property type="project" value="InterPro"/>
</dbReference>
<dbReference type="GO" id="GO:0000155">
    <property type="term" value="F:phosphorelay sensor kinase activity"/>
    <property type="evidence" value="ECO:0007669"/>
    <property type="project" value="InterPro"/>
</dbReference>
<evidence type="ECO:0000256" key="4">
    <source>
        <dbReference type="ARBA" id="ARBA00022679"/>
    </source>
</evidence>
<evidence type="ECO:0000256" key="6">
    <source>
        <dbReference type="ARBA" id="ARBA00023012"/>
    </source>
</evidence>
<name>A0A2G8T6C3_9BURK</name>